<sequence>MEFGPISFPACTVPNCTLDFGCGSQAPLPPPSANFSDPCSLVWCGNGKCQVNGTGHYCQCNKGSTQYLNMSTLPCLDKCVFGPDCKGLALSPQPSLPPPPSPGHDGACEHVDCGKGKCVEGGGFLGLGFQCVCDPGWTQIQFGPLTFPTCNVPNCTLNLGCGTPSLPSAPAPFNISDPCSLVWCANGKCEINGTQHYCQCNEGSQNLFDMPALPCLNECVFGADCKGVELGGHQPNLPSSPPPRDGSSGVPKDPNSSRSLHALTVLPLFTIFPILV</sequence>
<evidence type="ECO:0000313" key="1">
    <source>
        <dbReference type="Proteomes" id="UP000790787"/>
    </source>
</evidence>
<keyword evidence="1" id="KW-1185">Reference proteome</keyword>
<name>A0AC58UCL3_TOBAC</name>
<protein>
    <submittedName>
        <fullName evidence="2">Uncharacterized protein LOC142180184 isoform X2</fullName>
    </submittedName>
</protein>
<proteinExistence type="predicted"/>
<gene>
    <name evidence="2" type="primary">LOC142180184</name>
</gene>
<dbReference type="RefSeq" id="XP_075107228.1">
    <property type="nucleotide sequence ID" value="XM_075251127.1"/>
</dbReference>
<dbReference type="Proteomes" id="UP000790787">
    <property type="component" value="Chromosome 4"/>
</dbReference>
<reference evidence="2" key="2">
    <citation type="submission" date="2025-08" db="UniProtKB">
        <authorList>
            <consortium name="RefSeq"/>
        </authorList>
    </citation>
    <scope>IDENTIFICATION</scope>
    <source>
        <tissue evidence="2">Leaf</tissue>
    </source>
</reference>
<accession>A0AC58UCL3</accession>
<organism evidence="1 2">
    <name type="scientific">Nicotiana tabacum</name>
    <name type="common">Common tobacco</name>
    <dbReference type="NCBI Taxonomy" id="4097"/>
    <lineage>
        <taxon>Eukaryota</taxon>
        <taxon>Viridiplantae</taxon>
        <taxon>Streptophyta</taxon>
        <taxon>Embryophyta</taxon>
        <taxon>Tracheophyta</taxon>
        <taxon>Spermatophyta</taxon>
        <taxon>Magnoliopsida</taxon>
        <taxon>eudicotyledons</taxon>
        <taxon>Gunneridae</taxon>
        <taxon>Pentapetalae</taxon>
        <taxon>asterids</taxon>
        <taxon>lamiids</taxon>
        <taxon>Solanales</taxon>
        <taxon>Solanaceae</taxon>
        <taxon>Nicotianoideae</taxon>
        <taxon>Nicotianeae</taxon>
        <taxon>Nicotiana</taxon>
    </lineage>
</organism>
<evidence type="ECO:0000313" key="2">
    <source>
        <dbReference type="RefSeq" id="XP_075107228.1"/>
    </source>
</evidence>
<reference evidence="1" key="1">
    <citation type="journal article" date="2014" name="Nat. Commun.">
        <title>The tobacco genome sequence and its comparison with those of tomato and potato.</title>
        <authorList>
            <person name="Sierro N."/>
            <person name="Battey J.N."/>
            <person name="Ouadi S."/>
            <person name="Bakaher N."/>
            <person name="Bovet L."/>
            <person name="Willig A."/>
            <person name="Goepfert S."/>
            <person name="Peitsch M.C."/>
            <person name="Ivanov N.V."/>
        </authorList>
    </citation>
    <scope>NUCLEOTIDE SEQUENCE [LARGE SCALE GENOMIC DNA]</scope>
</reference>